<evidence type="ECO:0000313" key="1">
    <source>
        <dbReference type="EMBL" id="KAJ9650033.1"/>
    </source>
</evidence>
<gene>
    <name evidence="1" type="ORF">H2198_010650</name>
</gene>
<protein>
    <submittedName>
        <fullName evidence="1">Uncharacterized protein</fullName>
    </submittedName>
</protein>
<accession>A0ACC2ZR65</accession>
<evidence type="ECO:0000313" key="2">
    <source>
        <dbReference type="Proteomes" id="UP001172386"/>
    </source>
</evidence>
<reference evidence="1" key="1">
    <citation type="submission" date="2022-10" db="EMBL/GenBank/DDBJ databases">
        <title>Culturing micro-colonial fungi from biological soil crusts in the Mojave desert and describing Neophaeococcomyces mojavensis, and introducing the new genera and species Taxawa tesnikishii.</title>
        <authorList>
            <person name="Kurbessoian T."/>
            <person name="Stajich J.E."/>
        </authorList>
    </citation>
    <scope>NUCLEOTIDE SEQUENCE</scope>
    <source>
        <strain evidence="1">JES_112</strain>
    </source>
</reference>
<dbReference type="Proteomes" id="UP001172386">
    <property type="component" value="Unassembled WGS sequence"/>
</dbReference>
<organism evidence="1 2">
    <name type="scientific">Neophaeococcomyces mojaviensis</name>
    <dbReference type="NCBI Taxonomy" id="3383035"/>
    <lineage>
        <taxon>Eukaryota</taxon>
        <taxon>Fungi</taxon>
        <taxon>Dikarya</taxon>
        <taxon>Ascomycota</taxon>
        <taxon>Pezizomycotina</taxon>
        <taxon>Eurotiomycetes</taxon>
        <taxon>Chaetothyriomycetidae</taxon>
        <taxon>Chaetothyriales</taxon>
        <taxon>Chaetothyriales incertae sedis</taxon>
        <taxon>Neophaeococcomyces</taxon>
    </lineage>
</organism>
<dbReference type="EMBL" id="JAPDRQ010000398">
    <property type="protein sequence ID" value="KAJ9650033.1"/>
    <property type="molecule type" value="Genomic_DNA"/>
</dbReference>
<comment type="caution">
    <text evidence="1">The sequence shown here is derived from an EMBL/GenBank/DDBJ whole genome shotgun (WGS) entry which is preliminary data.</text>
</comment>
<name>A0ACC2ZR65_9EURO</name>
<proteinExistence type="predicted"/>
<sequence length="848" mass="93505">MDGFNAPEEFERSLHAYAGSDHAGTNALALVLPSTRAVLTRSRQLADAGRLRVVCNENSPGLSASGMVRLAQSGQRPALVIFSDQLVSAHEATLLIRTSREDIYVSPLEMILNQRYGYALSFWGIQGYSTIEAHSADSSAILHGIIDHLHQCSSLGDQWLLREQQSLRRPAIRTYNARRKIRMFRSALLAQYQPDSIDAELDALMEAIDTLEGDVSIIKTPLTDDDEHYLRVACAESGNTRFGEYYYWYLQKLFVANVLRRGNRTEFLSLLSRADRTDYSAFDELARTPRGLLIAVPHHAHYILSIIMLAERLRHERKTFLFYGNPETHPGNEIFDRLNGWFWNEDNGVGFVHDTRKGLATAIRELRAGAAVFILPDVFKDENATYPISFCKRSMSIMLGTAALSRRTDALIVPMISTPVASGLGFRSVFAPPCAEPAPAAQGQSERRLLADDYRVMRGLFAFYEHHMQHQLIYWQNVRQHIAQNGPHLEVPRSDVARVAGLLARDPDMLAPTAKSRLVLLIALALFAAGINCAAAADATEPPLRTLDTVVVSGVAPGPGLWRVSRGEHTLWILGTLKPVPSSITWDSAAVREVIAEAQAVLWEPSFTVDVDTGWLGKLSLGYSYMKAQNNPGNAQLKDILAPDVYARWQNLRDTYLAGRSNLEGKRPLAAADELMSTVMAQRGLSSKGVVAPVIVAEVKARGIGLHTPRYTLKLSRQNAAQMLKAVRSTSIDDSACLVATMDLVESGMDRLVTNANAWSTGETARIDVSLTSKRDELCTDSLSNAPAARAFGMPDIRTVVREKWLAAADKALQTNTTTLAVLPIADLSGNDGYIDALRQRGYEVESP</sequence>
<keyword evidence="2" id="KW-1185">Reference proteome</keyword>